<name>A0A7S3M1T2_9STRA</name>
<dbReference type="AlphaFoldDB" id="A0A7S3M1T2"/>
<dbReference type="SUPFAM" id="SSF52833">
    <property type="entry name" value="Thioredoxin-like"/>
    <property type="match status" value="2"/>
</dbReference>
<dbReference type="PROSITE" id="PS00194">
    <property type="entry name" value="THIOREDOXIN_1"/>
    <property type="match status" value="1"/>
</dbReference>
<accession>A0A7S3M1T2</accession>
<feature type="domain" description="Thioredoxin" evidence="6">
    <location>
        <begin position="1"/>
        <end position="97"/>
    </location>
</feature>
<keyword evidence="2" id="KW-0732">Signal</keyword>
<comment type="similarity">
    <text evidence="1 5">Belongs to the protein disulfide isomerase family.</text>
</comment>
<organism evidence="7">
    <name type="scientific">Spumella elongata</name>
    <dbReference type="NCBI Taxonomy" id="89044"/>
    <lineage>
        <taxon>Eukaryota</taxon>
        <taxon>Sar</taxon>
        <taxon>Stramenopiles</taxon>
        <taxon>Ochrophyta</taxon>
        <taxon>Chrysophyceae</taxon>
        <taxon>Chromulinales</taxon>
        <taxon>Chromulinaceae</taxon>
        <taxon>Spumella</taxon>
    </lineage>
</organism>
<evidence type="ECO:0000313" key="7">
    <source>
        <dbReference type="EMBL" id="CAE0276730.1"/>
    </source>
</evidence>
<dbReference type="InterPro" id="IPR036249">
    <property type="entry name" value="Thioredoxin-like_sf"/>
</dbReference>
<dbReference type="GO" id="GO:0003756">
    <property type="term" value="F:protein disulfide isomerase activity"/>
    <property type="evidence" value="ECO:0007669"/>
    <property type="project" value="InterPro"/>
</dbReference>
<sequence>MVMESTEPWLVEFFAPWCGHCKALAPEWEKAAAELKADGIRLGAVDATQHGELAQKYGVKGYPTIKVFPGGAKKKGSTYKGPREAAGIVDYARSTLGGSAQAASIELQELTSPEVFSSTCGSAKLCAMLFLPHILDSGAQGRNAYLDTFKEIAAEFRRMPIAFVWTEANAQPALESGFSINGNFPTLAMVSVEKKAFAVPKVSWSKKNLQAFLQGVLSGVEKTTTIPAVPEVVTVTAWDGKDAVVPEEIPLSDLFSADEL</sequence>
<dbReference type="PANTHER" id="PTHR45815">
    <property type="entry name" value="PROTEIN DISULFIDE-ISOMERASE A6"/>
    <property type="match status" value="1"/>
</dbReference>
<evidence type="ECO:0000256" key="5">
    <source>
        <dbReference type="RuleBase" id="RU004208"/>
    </source>
</evidence>
<protein>
    <recommendedName>
        <fullName evidence="6">Thioredoxin domain-containing protein</fullName>
    </recommendedName>
</protein>
<proteinExistence type="inferred from homology"/>
<dbReference type="InterPro" id="IPR005788">
    <property type="entry name" value="PDI_thioredoxin-like_dom"/>
</dbReference>
<gene>
    <name evidence="7" type="ORF">SELO1098_LOCUS5560</name>
</gene>
<dbReference type="CDD" id="cd02961">
    <property type="entry name" value="PDI_a_family"/>
    <property type="match status" value="1"/>
</dbReference>
<dbReference type="GO" id="GO:0034976">
    <property type="term" value="P:response to endoplasmic reticulum stress"/>
    <property type="evidence" value="ECO:0007669"/>
    <property type="project" value="TreeGrafter"/>
</dbReference>
<evidence type="ECO:0000256" key="1">
    <source>
        <dbReference type="ARBA" id="ARBA00006347"/>
    </source>
</evidence>
<evidence type="ECO:0000259" key="6">
    <source>
        <dbReference type="PROSITE" id="PS51352"/>
    </source>
</evidence>
<evidence type="ECO:0000256" key="4">
    <source>
        <dbReference type="ARBA" id="ARBA00022824"/>
    </source>
</evidence>
<dbReference type="PROSITE" id="PS51352">
    <property type="entry name" value="THIOREDOXIN_2"/>
    <property type="match status" value="1"/>
</dbReference>
<dbReference type="NCBIfam" id="TIGR01126">
    <property type="entry name" value="pdi_dom"/>
    <property type="match status" value="1"/>
</dbReference>
<evidence type="ECO:0000256" key="2">
    <source>
        <dbReference type="ARBA" id="ARBA00022729"/>
    </source>
</evidence>
<evidence type="ECO:0000256" key="3">
    <source>
        <dbReference type="ARBA" id="ARBA00022737"/>
    </source>
</evidence>
<dbReference type="Pfam" id="PF00085">
    <property type="entry name" value="Thioredoxin"/>
    <property type="match status" value="1"/>
</dbReference>
<keyword evidence="4" id="KW-0256">Endoplasmic reticulum</keyword>
<dbReference type="PANTHER" id="PTHR45815:SF3">
    <property type="entry name" value="PROTEIN DISULFIDE-ISOMERASE A6"/>
    <property type="match status" value="1"/>
</dbReference>
<dbReference type="GO" id="GO:0015035">
    <property type="term" value="F:protein-disulfide reductase activity"/>
    <property type="evidence" value="ECO:0007669"/>
    <property type="project" value="TreeGrafter"/>
</dbReference>
<reference evidence="7" key="1">
    <citation type="submission" date="2021-01" db="EMBL/GenBank/DDBJ databases">
        <authorList>
            <person name="Corre E."/>
            <person name="Pelletier E."/>
            <person name="Niang G."/>
            <person name="Scheremetjew M."/>
            <person name="Finn R."/>
            <person name="Kale V."/>
            <person name="Holt S."/>
            <person name="Cochrane G."/>
            <person name="Meng A."/>
            <person name="Brown T."/>
            <person name="Cohen L."/>
        </authorList>
    </citation>
    <scope>NUCLEOTIDE SEQUENCE</scope>
    <source>
        <strain evidence="7">CCAP 955/1</strain>
    </source>
</reference>
<dbReference type="Gene3D" id="3.40.30.10">
    <property type="entry name" value="Glutaredoxin"/>
    <property type="match status" value="2"/>
</dbReference>
<dbReference type="GO" id="GO:0005788">
    <property type="term" value="C:endoplasmic reticulum lumen"/>
    <property type="evidence" value="ECO:0007669"/>
    <property type="project" value="TreeGrafter"/>
</dbReference>
<dbReference type="PRINTS" id="PR00421">
    <property type="entry name" value="THIOREDOXIN"/>
</dbReference>
<dbReference type="InterPro" id="IPR013766">
    <property type="entry name" value="Thioredoxin_domain"/>
</dbReference>
<dbReference type="EMBL" id="HBIC01011156">
    <property type="protein sequence ID" value="CAE0276730.1"/>
    <property type="molecule type" value="Transcribed_RNA"/>
</dbReference>
<keyword evidence="3" id="KW-0677">Repeat</keyword>
<dbReference type="InterPro" id="IPR017937">
    <property type="entry name" value="Thioredoxin_CS"/>
</dbReference>